<dbReference type="Gene3D" id="1.10.287.2620">
    <property type="match status" value="1"/>
</dbReference>
<dbReference type="InterPro" id="IPR024317">
    <property type="entry name" value="Dynein_heavy_chain_D4_dom"/>
</dbReference>
<dbReference type="GO" id="GO:0045505">
    <property type="term" value="F:dynein intermediate chain binding"/>
    <property type="evidence" value="ECO:0007669"/>
    <property type="project" value="InterPro"/>
</dbReference>
<dbReference type="PANTHER" id="PTHR45703">
    <property type="entry name" value="DYNEIN HEAVY CHAIN"/>
    <property type="match status" value="1"/>
</dbReference>
<dbReference type="GO" id="GO:0007018">
    <property type="term" value="P:microtubule-based movement"/>
    <property type="evidence" value="ECO:0007669"/>
    <property type="project" value="InterPro"/>
</dbReference>
<dbReference type="RefSeq" id="XP_012200867.1">
    <property type="nucleotide sequence ID" value="XM_012345477.1"/>
</dbReference>
<feature type="domain" description="Dynein heavy chain linker" evidence="3">
    <location>
        <begin position="801"/>
        <end position="1239"/>
    </location>
</feature>
<gene>
    <name evidence="7" type="ORF">SPRG_06663</name>
</gene>
<dbReference type="InterPro" id="IPR041466">
    <property type="entry name" value="Dynein_AAA5_ext"/>
</dbReference>
<dbReference type="PANTHER" id="PTHR45703:SF36">
    <property type="entry name" value="DYNEIN HEAVY CHAIN, CYTOPLASMIC"/>
    <property type="match status" value="1"/>
</dbReference>
<proteinExistence type="predicted"/>
<dbReference type="Gene3D" id="1.20.58.1120">
    <property type="match status" value="1"/>
</dbReference>
<dbReference type="InterPro" id="IPR042222">
    <property type="entry name" value="Dynein_2_N"/>
</dbReference>
<reference evidence="7 8" key="1">
    <citation type="journal article" date="2013" name="PLoS Genet.">
        <title>Distinctive expansion of potential virulence genes in the genome of the oomycete fish pathogen Saprolegnia parasitica.</title>
        <authorList>
            <person name="Jiang R.H."/>
            <person name="de Bruijn I."/>
            <person name="Haas B.J."/>
            <person name="Belmonte R."/>
            <person name="Lobach L."/>
            <person name="Christie J."/>
            <person name="van den Ackerveken G."/>
            <person name="Bottin A."/>
            <person name="Bulone V."/>
            <person name="Diaz-Moreno S.M."/>
            <person name="Dumas B."/>
            <person name="Fan L."/>
            <person name="Gaulin E."/>
            <person name="Govers F."/>
            <person name="Grenville-Briggs L.J."/>
            <person name="Horner N.R."/>
            <person name="Levin J.Z."/>
            <person name="Mammella M."/>
            <person name="Meijer H.J."/>
            <person name="Morris P."/>
            <person name="Nusbaum C."/>
            <person name="Oome S."/>
            <person name="Phillips A.J."/>
            <person name="van Rooyen D."/>
            <person name="Rzeszutek E."/>
            <person name="Saraiva M."/>
            <person name="Secombes C.J."/>
            <person name="Seidl M.F."/>
            <person name="Snel B."/>
            <person name="Stassen J.H."/>
            <person name="Sykes S."/>
            <person name="Tripathy S."/>
            <person name="van den Berg H."/>
            <person name="Vega-Arreguin J.C."/>
            <person name="Wawra S."/>
            <person name="Young S.K."/>
            <person name="Zeng Q."/>
            <person name="Dieguez-Uribeondo J."/>
            <person name="Russ C."/>
            <person name="Tyler B.M."/>
            <person name="van West P."/>
        </authorList>
    </citation>
    <scope>NUCLEOTIDE SEQUENCE [LARGE SCALE GENOMIC DNA]</scope>
    <source>
        <strain evidence="7 8">CBS 223.65</strain>
    </source>
</reference>
<dbReference type="KEGG" id="spar:SPRG_06663"/>
<feature type="domain" description="Dynein heavy chain AAA module D4" evidence="5">
    <location>
        <begin position="2329"/>
        <end position="2515"/>
    </location>
</feature>
<dbReference type="Gene3D" id="3.20.180.20">
    <property type="entry name" value="Dynein heavy chain, N-terminal domain 2"/>
    <property type="match status" value="1"/>
</dbReference>
<accession>A0A067CPG0</accession>
<dbReference type="SUPFAM" id="SSF52540">
    <property type="entry name" value="P-loop containing nucleoside triphosphate hydrolases"/>
    <property type="match status" value="3"/>
</dbReference>
<protein>
    <recommendedName>
        <fullName evidence="9">Dynein heavy chain</fullName>
    </recommendedName>
</protein>
<evidence type="ECO:0000259" key="5">
    <source>
        <dbReference type="Pfam" id="PF12780"/>
    </source>
</evidence>
<dbReference type="Pfam" id="PF08393">
    <property type="entry name" value="DHC_N2"/>
    <property type="match status" value="1"/>
</dbReference>
<feature type="domain" description="Dynein heavy chain AAA 5 extension" evidence="6">
    <location>
        <begin position="1872"/>
        <end position="1990"/>
    </location>
</feature>
<dbReference type="STRING" id="695850.A0A067CPG0"/>
<dbReference type="Proteomes" id="UP000030745">
    <property type="component" value="Unassembled WGS sequence"/>
</dbReference>
<keyword evidence="8" id="KW-1185">Reference proteome</keyword>
<dbReference type="EMBL" id="KK583211">
    <property type="protein sequence ID" value="KDO28426.1"/>
    <property type="molecule type" value="Genomic_DNA"/>
</dbReference>
<evidence type="ECO:0000313" key="7">
    <source>
        <dbReference type="EMBL" id="KDO28426.1"/>
    </source>
</evidence>
<feature type="region of interest" description="Disordered" evidence="2">
    <location>
        <begin position="89"/>
        <end position="122"/>
    </location>
</feature>
<sequence>MDAGGSSSRVARLSARQEMEEVDPYSQSNQWIEAAEYHRLSQLVAAEKEAEARAAHAVPAFVHTKQTWQTPLHVPMPKRKVAQMALPEGLKPMAPPSNNGARPSQRTRRLQEHGQTIEQRASLEKLKDDNQELYAKLVARFRPRTPAAGSPVKVGSLASVHCIEDAVLYFLCEKHRRNVLYFSAADPARGRPYDLTPATSGKGEHYVLSSKHVVHVKPREPAECIPIAEWVYHSRMFDHLLRSIPLFQQLLRRRMFMYWQHYVRQRIYRRTRANLLAQLHCGRPMYALALREIQSLSHCIQSQRALCLDATKPSMSLAEWRSAQAAQFKELEAQLVDARAGAHHALVDLVAAIQSALTPDTTLAALNAADMFEMRQAYPGWKSIPMAHLKAVTRDQARQVQQAQKDLAAFPAFLRLTQYIFVQSLYAMVMASVTQVAAQLSQEVPRSLTVAVSFLQDARVRLTPSDADVLRFLRSAIESLTTLSSGFASSRSAAVYLKSDEVVGPSSPPPRLHDALHASAAFPALVVALESSVRATFARVSQQVEQFNGLRPIYTAMLALTLPTIDEATYLAQLPTLVSAISTQVMQLDAWQGQCHRIQASWDVGFVDVHCRHVLSEVLERITAQRTQALDVLGDVTSRGVMHCVTHLKDAITRLVLDAEMTLVSEMRQVDDAFGRLKSLAPPMAAALQSAYNSIHATYAKYNVSLQANLKFTKSMLPQIAKQIVTLLQRYAVQCKKLSVALQANGTYLHSPSSNVDFDAKHATLRDIKAELDKITEASDQYNDYQSVMGMKVTPVALLEATKSLYAEVHEVWDLSHAWKQAYAGMLQAKFVSQPWASHVETTRAFLERAHQVHCRFENRIFASVQAEMATVLAQLPLLVELGADYMKESHWTQIFKVLGTTPLHVPSMTLQQLDDALVWRHAEKLSQIAYHARIDAETEATLAAMKARWAVTELPCADAELDSLVVGDLLLALDDDLVQVQALLQRTSQPSLYTSLSVWSDEINYIQDTLELWLSTQTDWLQLDRLFALPDVQANVRHANVEFQAVSRKWRGMMKGVRSTTSLQQCVREVTNRAFLSETKQLFERLWKQLANFLQDKRRAFPRLNFVSDRQLLAIMAATTESLRDPSDGHCRHVSTVLRICFEHILEATVKVRATPNQSLLGSTLSADDFPTGLTPVASVGSLDIPEIERNTTDIVCVGGKYNEVLTLESPITVTQRPELWMQDLLKALHQSLRDCVRDVASDDATNAVLQLYIDGDNRADMTRAIKRMEHVVAKYPLQVLLLAFRIYFTGDCSQVVAGHAAYTMVRQQQLCRANEWVAALKAATTDKQRHACSTLALCCFNHAELLGRLHATPHAAFEWSQQRQYRWGHESQTVLVTHGLKTYEYGFEYLGPHATIALTPLTERIMWSVSMAFRLHAGGLVHGETGVSKQVAIRELVASLGSLLITYDCSIQLSETQFHRVLSGLMPCQAYALIVGLGAVDDASAIGRFLHELRRLQHALKTHKDKILMESSHVPLHAHDRSSVNFGIVCKLTLSTPVISPLVERCARAFLPIAASFEMLDALLVARLCLSAAGFLHAESLATRLHAFLLTSEAVAGGDRVTVRTIKKIVDLAKAYGGENIDEGHAVAWAIQRAMGARVAPSLQRAFLQQLRERFPTYRDVELDITKTQARIQDAIAAAHLVLTPVLSRKVHELHHLCGHHAVNIITGAVGTGKSTIVHVLSTVRRTYGESAPWDRARCYRITSATLRTTEFYGHFAPETNEWVDGIRDAVARFDGDVADACMEPLYAISDETPHVHLPNGERLDTSYIKLFFEASTLERWSPAALNRFGVLTVPSDAVPYTVYIKAWLLRQSLPPSSSRHVDAAKGCAQLLRSHLPSLLQVGREYWQAHVPFHAPTLVQKLLEIVDSFFHDAPTIAKDVVLIYLVACAWSIGAYIDEDARALFHDVRRSIRWHFAPELARHRLFASGRTIFDVYLENDKGKVALVTWQSQMPRMDWASLVHHRFVFVPNEATLRTEHLVEFFASTRRHALLLGAHGVGKSASAQRSLWQLGKRGCVERVVVDLERKMKGLYGPTTGKTAMVYLVEDLHLGSSTSHEQLRQVLDTSSVYDRRTFDVMQLQHCAFLALLSVPTTTSLSLRLLRHFHVVWQPHVPPRSLHAVFRPLATYMAEHFSTKYTAEMAWQALQLPLQVLELLVQEPRDASFARFSLGDLVLVYSHVLRANQANLDAKCHLESLVFNVTSVVFGSRCTRGDAIFFKKLVPSVATTLDYDAVSYVERPLYGDKTDGLGYIPLTSREAIGLFIKGHEKFQWHHPAFQSPLVQHLAPFPEAIDAMLAMLFALGDLRQHLLLLGPRGVGKRTSLVVVCGILSYNYVEIRRGHDVEARLREVLVQVGTHGKHTVLYIAIDELDAASTRLVLNLVRDGDVPLEVYSTENMDAIADGMAQLPSLANTNPSRAQCLSLYRAHLATYLHVAVATRTEARLATLLAQTSGLLDACTLRVFSPWSALAFGAIYESMNVLPTLQPVVWAIHAAYLELRPGSSASRNPASQFKQFVLGLASYHVERTKAIHDTRASYSHGPT</sequence>
<dbReference type="GO" id="GO:0005524">
    <property type="term" value="F:ATP binding"/>
    <property type="evidence" value="ECO:0007669"/>
    <property type="project" value="InterPro"/>
</dbReference>
<dbReference type="InterPro" id="IPR026983">
    <property type="entry name" value="DHC"/>
</dbReference>
<evidence type="ECO:0000259" key="4">
    <source>
        <dbReference type="Pfam" id="PF12774"/>
    </source>
</evidence>
<organism evidence="7 8">
    <name type="scientific">Saprolegnia parasitica (strain CBS 223.65)</name>
    <dbReference type="NCBI Taxonomy" id="695850"/>
    <lineage>
        <taxon>Eukaryota</taxon>
        <taxon>Sar</taxon>
        <taxon>Stramenopiles</taxon>
        <taxon>Oomycota</taxon>
        <taxon>Saprolegniomycetes</taxon>
        <taxon>Saprolegniales</taxon>
        <taxon>Saprolegniaceae</taxon>
        <taxon>Saprolegnia</taxon>
    </lineage>
</organism>
<name>A0A067CPG0_SAPPC</name>
<dbReference type="GO" id="GO:0030286">
    <property type="term" value="C:dynein complex"/>
    <property type="evidence" value="ECO:0007669"/>
    <property type="project" value="InterPro"/>
</dbReference>
<feature type="domain" description="Dynein heavy chain hydrolytic ATP-binding dynein motor region" evidence="4">
    <location>
        <begin position="1387"/>
        <end position="1717"/>
    </location>
</feature>
<feature type="region of interest" description="Disordered" evidence="2">
    <location>
        <begin position="1"/>
        <end position="25"/>
    </location>
</feature>
<dbReference type="OrthoDB" id="447173at2759"/>
<dbReference type="Pfam" id="PF12775">
    <property type="entry name" value="AAA_7"/>
    <property type="match status" value="1"/>
</dbReference>
<dbReference type="Pfam" id="PF12774">
    <property type="entry name" value="AAA_6"/>
    <property type="match status" value="1"/>
</dbReference>
<dbReference type="Pfam" id="PF12780">
    <property type="entry name" value="AAA_8"/>
    <property type="match status" value="1"/>
</dbReference>
<evidence type="ECO:0000259" key="3">
    <source>
        <dbReference type="Pfam" id="PF08393"/>
    </source>
</evidence>
<evidence type="ECO:0008006" key="9">
    <source>
        <dbReference type="Google" id="ProtNLM"/>
    </source>
</evidence>
<dbReference type="InterPro" id="IPR027417">
    <property type="entry name" value="P-loop_NTPase"/>
</dbReference>
<dbReference type="InterPro" id="IPR042228">
    <property type="entry name" value="Dynein_linker_3"/>
</dbReference>
<dbReference type="VEuPathDB" id="FungiDB:SPRG_06663"/>
<keyword evidence="1" id="KW-0175">Coiled coil</keyword>
<dbReference type="Pfam" id="PF17852">
    <property type="entry name" value="Dynein_AAA_lid"/>
    <property type="match status" value="1"/>
</dbReference>
<dbReference type="Gene3D" id="1.20.140.100">
    <property type="entry name" value="Dynein heavy chain, N-terminal domain 2"/>
    <property type="match status" value="1"/>
</dbReference>
<evidence type="ECO:0000313" key="8">
    <source>
        <dbReference type="Proteomes" id="UP000030745"/>
    </source>
</evidence>
<dbReference type="GO" id="GO:0051959">
    <property type="term" value="F:dynein light intermediate chain binding"/>
    <property type="evidence" value="ECO:0007669"/>
    <property type="project" value="InterPro"/>
</dbReference>
<dbReference type="InterPro" id="IPR035699">
    <property type="entry name" value="AAA_6"/>
</dbReference>
<dbReference type="GeneID" id="24128998"/>
<evidence type="ECO:0000256" key="1">
    <source>
        <dbReference type="ARBA" id="ARBA00023054"/>
    </source>
</evidence>
<dbReference type="InterPro" id="IPR013602">
    <property type="entry name" value="Dynein_heavy_linker"/>
</dbReference>
<dbReference type="Gene3D" id="3.40.50.300">
    <property type="entry name" value="P-loop containing nucleotide triphosphate hydrolases"/>
    <property type="match status" value="4"/>
</dbReference>
<evidence type="ECO:0000256" key="2">
    <source>
        <dbReference type="SAM" id="MobiDB-lite"/>
    </source>
</evidence>
<evidence type="ECO:0000259" key="6">
    <source>
        <dbReference type="Pfam" id="PF17852"/>
    </source>
</evidence>